<comment type="caution">
    <text evidence="2">The sequence shown here is derived from an EMBL/GenBank/DDBJ whole genome shotgun (WGS) entry which is preliminary data.</text>
</comment>
<name>A0A016TLQ9_9BILA</name>
<feature type="compositionally biased region" description="Gly residues" evidence="1">
    <location>
        <begin position="64"/>
        <end position="80"/>
    </location>
</feature>
<feature type="region of interest" description="Disordered" evidence="1">
    <location>
        <begin position="1"/>
        <end position="87"/>
    </location>
</feature>
<evidence type="ECO:0000256" key="1">
    <source>
        <dbReference type="SAM" id="MobiDB-lite"/>
    </source>
</evidence>
<evidence type="ECO:0000313" key="2">
    <source>
        <dbReference type="EMBL" id="EYC03562.1"/>
    </source>
</evidence>
<feature type="compositionally biased region" description="Polar residues" evidence="1">
    <location>
        <begin position="12"/>
        <end position="25"/>
    </location>
</feature>
<organism evidence="2 3">
    <name type="scientific">Ancylostoma ceylanicum</name>
    <dbReference type="NCBI Taxonomy" id="53326"/>
    <lineage>
        <taxon>Eukaryota</taxon>
        <taxon>Metazoa</taxon>
        <taxon>Ecdysozoa</taxon>
        <taxon>Nematoda</taxon>
        <taxon>Chromadorea</taxon>
        <taxon>Rhabditida</taxon>
        <taxon>Rhabditina</taxon>
        <taxon>Rhabditomorpha</taxon>
        <taxon>Strongyloidea</taxon>
        <taxon>Ancylostomatidae</taxon>
        <taxon>Ancylostomatinae</taxon>
        <taxon>Ancylostoma</taxon>
    </lineage>
</organism>
<dbReference type="AlphaFoldDB" id="A0A016TLQ9"/>
<evidence type="ECO:0000313" key="3">
    <source>
        <dbReference type="Proteomes" id="UP000024635"/>
    </source>
</evidence>
<reference evidence="3" key="1">
    <citation type="journal article" date="2015" name="Nat. Genet.">
        <title>The genome and transcriptome of the zoonotic hookworm Ancylostoma ceylanicum identify infection-specific gene families.</title>
        <authorList>
            <person name="Schwarz E.M."/>
            <person name="Hu Y."/>
            <person name="Antoshechkin I."/>
            <person name="Miller M.M."/>
            <person name="Sternberg P.W."/>
            <person name="Aroian R.V."/>
        </authorList>
    </citation>
    <scope>NUCLEOTIDE SEQUENCE</scope>
    <source>
        <strain evidence="3">HY135</strain>
    </source>
</reference>
<sequence length="145" mass="15328">MESRHNDETDEVSAQTGQLTLTHNQMGRVLRAERGGRRAGTSAAQGTREMAGEHCPGSADRGGRGSGGGSSSTHGAGGGQTLARNRRLPGDAEMVCIPGRCIFNRNAWKCCLWYAAHMNGQPERRPTSLGFASIVVVLCSATQSD</sequence>
<protein>
    <submittedName>
        <fullName evidence="2">Uncharacterized protein</fullName>
    </submittedName>
</protein>
<gene>
    <name evidence="2" type="primary">Acey_s0093.g2661</name>
    <name evidence="2" type="ORF">Y032_0093g2661</name>
</gene>
<dbReference type="Proteomes" id="UP000024635">
    <property type="component" value="Unassembled WGS sequence"/>
</dbReference>
<dbReference type="EMBL" id="JARK01001429">
    <property type="protein sequence ID" value="EYC03562.1"/>
    <property type="molecule type" value="Genomic_DNA"/>
</dbReference>
<proteinExistence type="predicted"/>
<accession>A0A016TLQ9</accession>
<keyword evidence="3" id="KW-1185">Reference proteome</keyword>